<organism evidence="2 3">
    <name type="scientific">Aulographum hederae CBS 113979</name>
    <dbReference type="NCBI Taxonomy" id="1176131"/>
    <lineage>
        <taxon>Eukaryota</taxon>
        <taxon>Fungi</taxon>
        <taxon>Dikarya</taxon>
        <taxon>Ascomycota</taxon>
        <taxon>Pezizomycotina</taxon>
        <taxon>Dothideomycetes</taxon>
        <taxon>Pleosporomycetidae</taxon>
        <taxon>Aulographales</taxon>
        <taxon>Aulographaceae</taxon>
    </lineage>
</organism>
<sequence length="215" mass="22797">MFKSIVSALALASAVSAVPAWSPPKSYSLKQLARFDNENGVPLVAVAPIDIYLDIKWNGMSLAETLIDSTVPGIVPNTPKNYAAYAVPDTATITQGQPAMTVNYPDSTISSFSLRSFYYGCSIAAETSVTAVPTTCTVTITGKDANGKTLKTQSFKYDPKGALSAQMMKASVSGFDTMYSVEFDTTTGNLVTDLLVATVIDTVDYTVYGANPIPN</sequence>
<evidence type="ECO:0000256" key="1">
    <source>
        <dbReference type="SAM" id="SignalP"/>
    </source>
</evidence>
<keyword evidence="3" id="KW-1185">Reference proteome</keyword>
<dbReference type="OrthoDB" id="4820608at2759"/>
<dbReference type="AlphaFoldDB" id="A0A6G1HG37"/>
<gene>
    <name evidence="2" type="ORF">K402DRAFT_387852</name>
</gene>
<proteinExistence type="predicted"/>
<keyword evidence="1" id="KW-0732">Signal</keyword>
<evidence type="ECO:0000313" key="2">
    <source>
        <dbReference type="EMBL" id="KAF1992196.1"/>
    </source>
</evidence>
<evidence type="ECO:0000313" key="3">
    <source>
        <dbReference type="Proteomes" id="UP000800041"/>
    </source>
</evidence>
<feature type="chain" id="PRO_5026128403" description="Ubiquitin 3 binding protein But2 C-terminal domain-containing protein" evidence="1">
    <location>
        <begin position="18"/>
        <end position="215"/>
    </location>
</feature>
<reference evidence="2" key="1">
    <citation type="journal article" date="2020" name="Stud. Mycol.">
        <title>101 Dothideomycetes genomes: a test case for predicting lifestyles and emergence of pathogens.</title>
        <authorList>
            <person name="Haridas S."/>
            <person name="Albert R."/>
            <person name="Binder M."/>
            <person name="Bloem J."/>
            <person name="Labutti K."/>
            <person name="Salamov A."/>
            <person name="Andreopoulos B."/>
            <person name="Baker S."/>
            <person name="Barry K."/>
            <person name="Bills G."/>
            <person name="Bluhm B."/>
            <person name="Cannon C."/>
            <person name="Castanera R."/>
            <person name="Culley D."/>
            <person name="Daum C."/>
            <person name="Ezra D."/>
            <person name="Gonzalez J."/>
            <person name="Henrissat B."/>
            <person name="Kuo A."/>
            <person name="Liang C."/>
            <person name="Lipzen A."/>
            <person name="Lutzoni F."/>
            <person name="Magnuson J."/>
            <person name="Mondo S."/>
            <person name="Nolan M."/>
            <person name="Ohm R."/>
            <person name="Pangilinan J."/>
            <person name="Park H.-J."/>
            <person name="Ramirez L."/>
            <person name="Alfaro M."/>
            <person name="Sun H."/>
            <person name="Tritt A."/>
            <person name="Yoshinaga Y."/>
            <person name="Zwiers L.-H."/>
            <person name="Turgeon B."/>
            <person name="Goodwin S."/>
            <person name="Spatafora J."/>
            <person name="Crous P."/>
            <person name="Grigoriev I."/>
        </authorList>
    </citation>
    <scope>NUCLEOTIDE SEQUENCE</scope>
    <source>
        <strain evidence="2">CBS 113979</strain>
    </source>
</reference>
<protein>
    <recommendedName>
        <fullName evidence="4">Ubiquitin 3 binding protein But2 C-terminal domain-containing protein</fullName>
    </recommendedName>
</protein>
<feature type="signal peptide" evidence="1">
    <location>
        <begin position="1"/>
        <end position="17"/>
    </location>
</feature>
<dbReference type="Proteomes" id="UP000800041">
    <property type="component" value="Unassembled WGS sequence"/>
</dbReference>
<dbReference type="EMBL" id="ML977137">
    <property type="protein sequence ID" value="KAF1992196.1"/>
    <property type="molecule type" value="Genomic_DNA"/>
</dbReference>
<evidence type="ECO:0008006" key="4">
    <source>
        <dbReference type="Google" id="ProtNLM"/>
    </source>
</evidence>
<name>A0A6G1HG37_9PEZI</name>
<accession>A0A6G1HG37</accession>